<evidence type="ECO:0000313" key="3">
    <source>
        <dbReference type="Proteomes" id="UP000186922"/>
    </source>
</evidence>
<dbReference type="OrthoDB" id="10055306at2759"/>
<dbReference type="Proteomes" id="UP000186922">
    <property type="component" value="Unassembled WGS sequence"/>
</dbReference>
<evidence type="ECO:0000313" key="2">
    <source>
        <dbReference type="EMBL" id="GAV06227.1"/>
    </source>
</evidence>
<keyword evidence="1" id="KW-0812">Transmembrane</keyword>
<keyword evidence="1" id="KW-0472">Membrane</keyword>
<dbReference type="EMBL" id="BDGG01000013">
    <property type="protein sequence ID" value="GAV06227.1"/>
    <property type="molecule type" value="Genomic_DNA"/>
</dbReference>
<feature type="transmembrane region" description="Helical" evidence="1">
    <location>
        <begin position="51"/>
        <end position="73"/>
    </location>
</feature>
<feature type="transmembrane region" description="Helical" evidence="1">
    <location>
        <begin position="361"/>
        <end position="384"/>
    </location>
</feature>
<accession>A0A1D1VXS5</accession>
<keyword evidence="3" id="KW-1185">Reference proteome</keyword>
<feature type="transmembrane region" description="Helical" evidence="1">
    <location>
        <begin position="318"/>
        <end position="334"/>
    </location>
</feature>
<name>A0A1D1VXS5_RAMVA</name>
<gene>
    <name evidence="2" type="primary">RvY_16248-1</name>
    <name evidence="2" type="synonym">RvY_16248.1</name>
    <name evidence="2" type="ORF">RvY_16248</name>
</gene>
<dbReference type="AlphaFoldDB" id="A0A1D1VXS5"/>
<comment type="caution">
    <text evidence="2">The sequence shown here is derived from an EMBL/GenBank/DDBJ whole genome shotgun (WGS) entry which is preliminary data.</text>
</comment>
<sequence>MILLSKERNVQIQTQAGDFFNNSLRLHGAPAPPSDEIPVSEKNVGWRAARYLRFILPSIIAVAFCIDFGDWIVNGEENLHLQQTRIISMLTYLDSQFGLWLGASTTFVFISKSGRFMHCLKSLARSMAHLDMVPVRQARRRVKTAWIILGLLLLFSTFRAVYGIYEVSNPNVLWRPRRYFIWKLPSGLVAIVLRSFFFLSEVSVLPIYMVFIFVCAKYTECFVILNKQIKDLLKSLDGNDTDSPSIDGATFLKKLKSLSLKEVTLSQALADLDSCFSMQVLCFSVNNSLGVFSKIAKCFVSAAFVNCMDYIKFIMKSSMYVAALGLIIVFPAILHESDYCVEEGEVLVTLLQRTTVRPHSLSVAGIATLTRSFGVTVGGAFHLLHM</sequence>
<protein>
    <submittedName>
        <fullName evidence="2">Uncharacterized protein</fullName>
    </submittedName>
</protein>
<keyword evidence="1" id="KW-1133">Transmembrane helix</keyword>
<proteinExistence type="predicted"/>
<feature type="transmembrane region" description="Helical" evidence="1">
    <location>
        <begin position="145"/>
        <end position="167"/>
    </location>
</feature>
<reference evidence="2 3" key="1">
    <citation type="journal article" date="2016" name="Nat. Commun.">
        <title>Extremotolerant tardigrade genome and improved radiotolerance of human cultured cells by tardigrade-unique protein.</title>
        <authorList>
            <person name="Hashimoto T."/>
            <person name="Horikawa D.D."/>
            <person name="Saito Y."/>
            <person name="Kuwahara H."/>
            <person name="Kozuka-Hata H."/>
            <person name="Shin-I T."/>
            <person name="Minakuchi Y."/>
            <person name="Ohishi K."/>
            <person name="Motoyama A."/>
            <person name="Aizu T."/>
            <person name="Enomoto A."/>
            <person name="Kondo K."/>
            <person name="Tanaka S."/>
            <person name="Hara Y."/>
            <person name="Koshikawa S."/>
            <person name="Sagara H."/>
            <person name="Miura T."/>
            <person name="Yokobori S."/>
            <person name="Miyagawa K."/>
            <person name="Suzuki Y."/>
            <person name="Kubo T."/>
            <person name="Oyama M."/>
            <person name="Kohara Y."/>
            <person name="Fujiyama A."/>
            <person name="Arakawa K."/>
            <person name="Katayama T."/>
            <person name="Toyoda A."/>
            <person name="Kunieda T."/>
        </authorList>
    </citation>
    <scope>NUCLEOTIDE SEQUENCE [LARGE SCALE GENOMIC DNA]</scope>
    <source>
        <strain evidence="2 3">YOKOZUNA-1</strain>
    </source>
</reference>
<organism evidence="2 3">
    <name type="scientific">Ramazzottius varieornatus</name>
    <name type="common">Water bear</name>
    <name type="synonym">Tardigrade</name>
    <dbReference type="NCBI Taxonomy" id="947166"/>
    <lineage>
        <taxon>Eukaryota</taxon>
        <taxon>Metazoa</taxon>
        <taxon>Ecdysozoa</taxon>
        <taxon>Tardigrada</taxon>
        <taxon>Eutardigrada</taxon>
        <taxon>Parachela</taxon>
        <taxon>Hypsibioidea</taxon>
        <taxon>Ramazzottiidae</taxon>
        <taxon>Ramazzottius</taxon>
    </lineage>
</organism>
<evidence type="ECO:0000256" key="1">
    <source>
        <dbReference type="SAM" id="Phobius"/>
    </source>
</evidence>